<keyword evidence="3" id="KW-0378">Hydrolase</keyword>
<dbReference type="InterPro" id="IPR013783">
    <property type="entry name" value="Ig-like_fold"/>
</dbReference>
<evidence type="ECO:0000256" key="2">
    <source>
        <dbReference type="ARBA" id="ARBA00022729"/>
    </source>
</evidence>
<evidence type="ECO:0000256" key="4">
    <source>
        <dbReference type="ARBA" id="ARBA00023295"/>
    </source>
</evidence>
<dbReference type="Pfam" id="PF17967">
    <property type="entry name" value="Pullulanase_N2"/>
    <property type="match status" value="1"/>
</dbReference>
<dbReference type="InterPro" id="IPR013780">
    <property type="entry name" value="Glyco_hydro_b"/>
</dbReference>
<dbReference type="InterPro" id="IPR005323">
    <property type="entry name" value="CBM41_pullulanase"/>
</dbReference>
<reference evidence="10 11" key="1">
    <citation type="submission" date="2022-10" db="EMBL/GenBank/DDBJ databases">
        <title>Paucibacter sp. hw1 Genome sequencing.</title>
        <authorList>
            <person name="Park S."/>
        </authorList>
    </citation>
    <scope>NUCLEOTIDE SEQUENCE [LARGE SCALE GENOMIC DNA]</scope>
    <source>
        <strain evidence="11">hw1</strain>
    </source>
</reference>
<evidence type="ECO:0000256" key="7">
    <source>
        <dbReference type="ARBA" id="ARBA00029618"/>
    </source>
</evidence>
<dbReference type="InterPro" id="IPR024561">
    <property type="entry name" value="Pullul_strch_C"/>
</dbReference>
<dbReference type="SUPFAM" id="SSF81296">
    <property type="entry name" value="E set domains"/>
    <property type="match status" value="2"/>
</dbReference>
<dbReference type="InterPro" id="IPR013784">
    <property type="entry name" value="Carb-bd-like_fold"/>
</dbReference>
<evidence type="ECO:0000256" key="8">
    <source>
        <dbReference type="ARBA" id="ARBA00031076"/>
    </source>
</evidence>
<proteinExistence type="inferred from homology"/>
<dbReference type="SMART" id="SM00642">
    <property type="entry name" value="Aamy"/>
    <property type="match status" value="1"/>
</dbReference>
<dbReference type="InterPro" id="IPR006047">
    <property type="entry name" value="GH13_cat_dom"/>
</dbReference>
<keyword evidence="11" id="KW-1185">Reference proteome</keyword>
<dbReference type="Pfam" id="PF11852">
    <property type="entry name" value="Pullul_strch_C"/>
    <property type="match status" value="1"/>
</dbReference>
<accession>A0ABT5K7S5</accession>
<dbReference type="Pfam" id="PF02922">
    <property type="entry name" value="CBM_48"/>
    <property type="match status" value="1"/>
</dbReference>
<feature type="domain" description="Glycosyl hydrolase family 13 catalytic" evidence="9">
    <location>
        <begin position="672"/>
        <end position="1044"/>
    </location>
</feature>
<dbReference type="RefSeq" id="WP_273598502.1">
    <property type="nucleotide sequence ID" value="NZ_JAQQXT010000001.1"/>
</dbReference>
<dbReference type="Gene3D" id="2.60.40.10">
    <property type="entry name" value="Immunoglobulins"/>
    <property type="match status" value="1"/>
</dbReference>
<dbReference type="Pfam" id="PF03714">
    <property type="entry name" value="PUD"/>
    <property type="match status" value="2"/>
</dbReference>
<comment type="similarity">
    <text evidence="1">Belongs to the glycosyl hydrolase 13 family.</text>
</comment>
<dbReference type="Gene3D" id="2.60.40.1180">
    <property type="entry name" value="Golgi alpha-mannosidase II"/>
    <property type="match status" value="1"/>
</dbReference>
<evidence type="ECO:0000313" key="10">
    <source>
        <dbReference type="EMBL" id="MDC8770000.1"/>
    </source>
</evidence>
<dbReference type="InterPro" id="IPR004193">
    <property type="entry name" value="Glyco_hydro_13_N"/>
</dbReference>
<dbReference type="EMBL" id="JAQQXT010000001">
    <property type="protein sequence ID" value="MDC8770000.1"/>
    <property type="molecule type" value="Genomic_DNA"/>
</dbReference>
<evidence type="ECO:0000313" key="11">
    <source>
        <dbReference type="Proteomes" id="UP001221189"/>
    </source>
</evidence>
<protein>
    <recommendedName>
        <fullName evidence="6">pullulanase</fullName>
        <ecNumber evidence="6">3.2.1.41</ecNumber>
    </recommendedName>
    <alternativeName>
        <fullName evidence="7">Alpha-dextrin endo-1,6-alpha-glucosidase</fullName>
    </alternativeName>
    <alternativeName>
        <fullName evidence="8">Pullulan 6-glucanohydrolase</fullName>
    </alternativeName>
</protein>
<dbReference type="SUPFAM" id="SSF51011">
    <property type="entry name" value="Glycosyl hydrolase domain"/>
    <property type="match status" value="1"/>
</dbReference>
<evidence type="ECO:0000256" key="1">
    <source>
        <dbReference type="ARBA" id="ARBA00008061"/>
    </source>
</evidence>
<dbReference type="Gene3D" id="2.60.40.1110">
    <property type="match status" value="2"/>
</dbReference>
<sequence length="1201" mass="128211">MNAWLGGRARLARRVIGAMAIGLSGLLAGCGGGSAAQEAQSEPMSSVSVAAVPESGVELLAGLPQTGQTTARAKIAAVATTAAPATSLRVHYRRADGNHAGWQLHSWGAAQSPNWSAGWNAAGSDDFGVYYDVPLATATGTVGFLLHNGDNKDNGGADQSYVLQAGANEIWRLQADSSNYASNPLLLPVPDIKTVRVHYKRFDGAYNAWGLHLWGSNGMNPAATPAGVNIDIWNQPVALSAMPGYTAGDGEVVFDIPVLNPQGDVNRKALEFIIHGMPPNENDKDGRDNNIRVEYAALTVKNQIGHVWLLERDAMVYTAPPDLRQVSSTDARAVWLNKSLVKWPRVAAAGVVRLYHSASGQIVVAADKSVQGADGFITLDAFAGSVPAADALRFKYVANGAVFNVRTADMARLPELHQRQLVLVQEDAEGRVQNATTAQVAGALDELYAAASQVPDLGAVITNGSTSFKLWAPTAQAVSLVLTSPVNGSALLSRTSTEPMSRDAATGVWRLAKPGRLQGASYRYQVQVFVRGVGLVRNLVTDPYSLGLTLGSQQSVVMDLDAATTKPVGWDAGAPPATVAAPSDLSIYELHVRDFSINDSSVPAAKRGKYLAFTEANSNGMRHLSALAAAGLTDVHLLPVFDIASVNEKSCLTPTPAGAPDSDAQQATVAATAGSDCFNWGYDPMQFSTPEGSYASSASDPVARVVEFRRMVQALNAAGLRVGMDMVYNHTSSSGQNANSVLDKVVPGYYYRLNASGGIERSTCCENTASENLMMAKLMTDSAVTWTRDYRISSLRFDIMGHHPRAVIEALKARVKVATGREVQILGEGWNFGEVANGARFVQAEMLSLNGSGIGSFNPLIRDAVRGGGCCDSGAGLVANQGYVNGFFYDANSAASGQSRGELMWQADRIKASLAGSIRSFQMQTSWDAMLRLEQINVGGIPAGWVLEPGEVVNYVENHDNLTLFDNNAFKLPSNTSHEDRARVQILAAAINSFSQGVAYFHAGVDILRSKSLDKNSYDSGDWFNRLDWSYADNNFGVGLPPARDNADNWNLARPLLSNALIKPSAADIAWTRDAFRDLLRIRKSTTLLRLRTAEDIKARLSFLNTGSAQEATVLVGRLNGVGYAGANFEELVYLINVDKTDKQLTLPALAGRALELHPVHSSANAADQRARQASFERATGAFSLPARTAVVFVVRPAALK</sequence>
<keyword evidence="4" id="KW-0326">Glycosidase</keyword>
<dbReference type="CDD" id="cd10315">
    <property type="entry name" value="CBM41_pullulanase"/>
    <property type="match status" value="2"/>
</dbReference>
<dbReference type="SUPFAM" id="SSF51445">
    <property type="entry name" value="(Trans)glycosidases"/>
    <property type="match status" value="1"/>
</dbReference>
<evidence type="ECO:0000256" key="5">
    <source>
        <dbReference type="ARBA" id="ARBA00023965"/>
    </source>
</evidence>
<dbReference type="Gene3D" id="2.60.40.1130">
    <property type="entry name" value="Rab geranylgeranyltransferase alpha-subunit, insert domain"/>
    <property type="match status" value="1"/>
</dbReference>
<comment type="catalytic activity">
    <reaction evidence="5">
        <text>Hydrolysis of (1-&gt;6)-alpha-D-glucosidic linkages in pullulan, amylopectin and glycogen, and in the alpha- and beta-limit dextrins of amylopectin and glycogen.</text>
        <dbReference type="EC" id="3.2.1.41"/>
    </reaction>
</comment>
<gene>
    <name evidence="10" type="ORF">PRZ03_00345</name>
</gene>
<evidence type="ECO:0000259" key="9">
    <source>
        <dbReference type="SMART" id="SM00642"/>
    </source>
</evidence>
<keyword evidence="2" id="KW-0732">Signal</keyword>
<dbReference type="EC" id="3.2.1.41" evidence="6"/>
<evidence type="ECO:0000256" key="3">
    <source>
        <dbReference type="ARBA" id="ARBA00022801"/>
    </source>
</evidence>
<dbReference type="CDD" id="cd02860">
    <property type="entry name" value="E_set_Pullulanase"/>
    <property type="match status" value="1"/>
</dbReference>
<name>A0ABT5K7S5_9BURK</name>
<dbReference type="Gene3D" id="3.20.20.80">
    <property type="entry name" value="Glycosidases"/>
    <property type="match status" value="1"/>
</dbReference>
<dbReference type="SUPFAM" id="SSF49452">
    <property type="entry name" value="Starch-binding domain-like"/>
    <property type="match status" value="2"/>
</dbReference>
<dbReference type="InterPro" id="IPR040671">
    <property type="entry name" value="Pullulanase_N2"/>
</dbReference>
<comment type="caution">
    <text evidence="10">The sequence shown here is derived from an EMBL/GenBank/DDBJ whole genome shotgun (WGS) entry which is preliminary data.</text>
</comment>
<dbReference type="CDD" id="cd11341">
    <property type="entry name" value="AmyAc_Pullulanase_LD-like"/>
    <property type="match status" value="1"/>
</dbReference>
<dbReference type="Proteomes" id="UP001221189">
    <property type="component" value="Unassembled WGS sequence"/>
</dbReference>
<dbReference type="InterPro" id="IPR017853">
    <property type="entry name" value="GH"/>
</dbReference>
<dbReference type="InterPro" id="IPR014756">
    <property type="entry name" value="Ig_E-set"/>
</dbReference>
<organism evidence="10 11">
    <name type="scientific">Roseateles albus</name>
    <dbReference type="NCBI Taxonomy" id="2987525"/>
    <lineage>
        <taxon>Bacteria</taxon>
        <taxon>Pseudomonadati</taxon>
        <taxon>Pseudomonadota</taxon>
        <taxon>Betaproteobacteria</taxon>
        <taxon>Burkholderiales</taxon>
        <taxon>Sphaerotilaceae</taxon>
        <taxon>Roseateles</taxon>
    </lineage>
</organism>
<dbReference type="PANTHER" id="PTHR43002">
    <property type="entry name" value="GLYCOGEN DEBRANCHING ENZYME"/>
    <property type="match status" value="1"/>
</dbReference>
<evidence type="ECO:0000256" key="6">
    <source>
        <dbReference type="ARBA" id="ARBA00024062"/>
    </source>
</evidence>